<name>D1BVS1_XYLCX</name>
<dbReference type="eggNOG" id="COG1876">
    <property type="taxonomic scope" value="Bacteria"/>
</dbReference>
<dbReference type="InterPro" id="IPR006311">
    <property type="entry name" value="TAT_signal"/>
</dbReference>
<gene>
    <name evidence="3" type="ordered locus">Xcel_2374</name>
</gene>
<dbReference type="PANTHER" id="PTHR34385">
    <property type="entry name" value="D-ALANYL-D-ALANINE CARBOXYPEPTIDASE"/>
    <property type="match status" value="1"/>
</dbReference>
<dbReference type="InterPro" id="IPR021257">
    <property type="entry name" value="DUF2809"/>
</dbReference>
<dbReference type="PROSITE" id="PS51318">
    <property type="entry name" value="TAT"/>
    <property type="match status" value="1"/>
</dbReference>
<dbReference type="CDD" id="cd14814">
    <property type="entry name" value="Peptidase_M15"/>
    <property type="match status" value="1"/>
</dbReference>
<proteinExistence type="predicted"/>
<evidence type="ECO:0000256" key="1">
    <source>
        <dbReference type="SAM" id="Phobius"/>
    </source>
</evidence>
<dbReference type="InterPro" id="IPR009045">
    <property type="entry name" value="Zn_M74/Hedgehog-like"/>
</dbReference>
<evidence type="ECO:0000259" key="2">
    <source>
        <dbReference type="Pfam" id="PF02557"/>
    </source>
</evidence>
<dbReference type="Gene3D" id="3.30.1380.10">
    <property type="match status" value="1"/>
</dbReference>
<dbReference type="OrthoDB" id="9792074at2"/>
<reference evidence="4" key="1">
    <citation type="submission" date="2009-11" db="EMBL/GenBank/DDBJ databases">
        <title>The complete chromosome of Xylanimonas cellulosilytica DSM 15894.</title>
        <authorList>
            <consortium name="US DOE Joint Genome Institute (JGI-PGF)"/>
            <person name="Lucas S."/>
            <person name="Copeland A."/>
            <person name="Lapidus A."/>
            <person name="Glavina del Rio T."/>
            <person name="Dalin E."/>
            <person name="Tice H."/>
            <person name="Bruce D."/>
            <person name="Goodwin L."/>
            <person name="Pitluck S."/>
            <person name="Kyrpides N."/>
            <person name="Mavromatis K."/>
            <person name="Ivanova N."/>
            <person name="Mikhailova N."/>
            <person name="Foster B."/>
            <person name="Clum A."/>
            <person name="Brettin T."/>
            <person name="Detter J.C."/>
            <person name="Han C."/>
            <person name="Larimer F."/>
            <person name="Land M."/>
            <person name="Hauser L."/>
            <person name="Markowitz V."/>
            <person name="Cheng J.F."/>
            <person name="Hugenholtz P."/>
            <person name="Woyke T."/>
            <person name="Wu D."/>
            <person name="Gehrich-Schroeter G."/>
            <person name="Schneider S."/>
            <person name="Pukall S.R."/>
            <person name="Klenk H.P."/>
            <person name="Eisen J.A."/>
        </authorList>
    </citation>
    <scope>NUCLEOTIDE SEQUENCE [LARGE SCALE GENOMIC DNA]</scope>
    <source>
        <strain evidence="4">DSM 15894 / CECT 5975 / LMG 20990 / XIL07</strain>
    </source>
</reference>
<dbReference type="EMBL" id="CP001821">
    <property type="protein sequence ID" value="ACZ31390.1"/>
    <property type="molecule type" value="Genomic_DNA"/>
</dbReference>
<reference evidence="3 4" key="2">
    <citation type="journal article" date="2010" name="Stand. Genomic Sci.">
        <title>Complete genome sequence of Xylanimonas cellulosilytica type strain (XIL07).</title>
        <authorList>
            <person name="Foster B."/>
            <person name="Pukall R."/>
            <person name="Abt B."/>
            <person name="Nolan M."/>
            <person name="Glavina Del Rio T."/>
            <person name="Chen F."/>
            <person name="Lucas S."/>
            <person name="Tice H."/>
            <person name="Pitluck S."/>
            <person name="Cheng J.-F."/>
            <person name="Chertkov O."/>
            <person name="Brettin T."/>
            <person name="Han C."/>
            <person name="Detter J.C."/>
            <person name="Bruce D."/>
            <person name="Goodwin L."/>
            <person name="Ivanova N."/>
            <person name="Mavromatis K."/>
            <person name="Pati A."/>
            <person name="Mikhailova N."/>
            <person name="Chen A."/>
            <person name="Palaniappan K."/>
            <person name="Land M."/>
            <person name="Hauser L."/>
            <person name="Chang Y.-J."/>
            <person name="Jeffries C.D."/>
            <person name="Chain P."/>
            <person name="Rohde M."/>
            <person name="Goeker M."/>
            <person name="Bristow J."/>
            <person name="Eisen J.A."/>
            <person name="Markowitz V."/>
            <person name="Hugenholtz P."/>
            <person name="Kyrpides N.C."/>
            <person name="Klenk H.-P."/>
            <person name="Lapidus A."/>
        </authorList>
    </citation>
    <scope>NUCLEOTIDE SEQUENCE [LARGE SCALE GENOMIC DNA]</scope>
    <source>
        <strain evidence="4">DSM 15894 / CECT 5975 / LMG 20990 / XIL07</strain>
    </source>
</reference>
<feature type="transmembrane region" description="Helical" evidence="1">
    <location>
        <begin position="150"/>
        <end position="172"/>
    </location>
</feature>
<dbReference type="HOGENOM" id="CLU_550868_0_0_11"/>
<feature type="transmembrane region" description="Helical" evidence="1">
    <location>
        <begin position="109"/>
        <end position="130"/>
    </location>
</feature>
<dbReference type="AlphaFoldDB" id="D1BVS1"/>
<keyword evidence="1" id="KW-0472">Membrane</keyword>
<protein>
    <submittedName>
        <fullName evidence="3">Peptidase M15B and M15C DD-carboxypeptidase VanY/endolysin</fullName>
    </submittedName>
</protein>
<dbReference type="Pfam" id="PF10990">
    <property type="entry name" value="DUF2809"/>
    <property type="match status" value="1"/>
</dbReference>
<dbReference type="STRING" id="446471.Xcel_2374"/>
<dbReference type="Pfam" id="PF02557">
    <property type="entry name" value="VanY"/>
    <property type="match status" value="1"/>
</dbReference>
<accession>D1BVS1</accession>
<dbReference type="InterPro" id="IPR003709">
    <property type="entry name" value="VanY-like_core_dom"/>
</dbReference>
<sequence>MSRLGGPPPARRSLIALLALGVVLAGVASRLWAPEAVAGPAGDALYASLVVLLVALVAPRLPAWAAAAVGWAVSAGVEVLQLTSIPADVVARFSPARWVLGTTFVATDLAWYATGAALGGLLVAATRAAWGELQVRHTHSPHSRHRRRLVPLLVAAPLAIVLAAGGAAAWVVRDEARTLRASLPAARTVLTESAGRVADEATRSRLGAALADADALLTETPLLERRPGDAVRARRQVADDAAAVASSRLDRALADADAARTALEPVTVRGDEIVAATQGLGAPDDVRTALVDALEAASAAVANLAGLSEPSGSTADRAPEVEAVAADLTSSAGTVADATVALMTAQDAVTCPFPDQVWFPEAGRLADEDLTAIPWQPALRVRADLLPGLVELNAAFRDRFGQDLRLNSAYRSFDQQLAVYNPADPNPLAAPPGCSNHGLGTAVDIDGISAPGNAQYAWLDANAGRFGWVNPEWARPTGRLPEPWHWQHESTPTTY</sequence>
<dbReference type="InterPro" id="IPR052179">
    <property type="entry name" value="DD-CPase-like"/>
</dbReference>
<dbReference type="GO" id="GO:0008233">
    <property type="term" value="F:peptidase activity"/>
    <property type="evidence" value="ECO:0007669"/>
    <property type="project" value="InterPro"/>
</dbReference>
<feature type="transmembrane region" description="Helical" evidence="1">
    <location>
        <begin position="68"/>
        <end position="89"/>
    </location>
</feature>
<keyword evidence="1" id="KW-1133">Transmembrane helix</keyword>
<keyword evidence="1" id="KW-0812">Transmembrane</keyword>
<dbReference type="RefSeq" id="WP_012879132.1">
    <property type="nucleotide sequence ID" value="NC_013530.1"/>
</dbReference>
<dbReference type="KEGG" id="xce:Xcel_2374"/>
<dbReference type="SUPFAM" id="SSF55166">
    <property type="entry name" value="Hedgehog/DD-peptidase"/>
    <property type="match status" value="1"/>
</dbReference>
<feature type="domain" description="D-alanyl-D-alanine carboxypeptidase-like core" evidence="2">
    <location>
        <begin position="388"/>
        <end position="488"/>
    </location>
</feature>
<feature type="transmembrane region" description="Helical" evidence="1">
    <location>
        <begin position="44"/>
        <end position="61"/>
    </location>
</feature>
<evidence type="ECO:0000313" key="4">
    <source>
        <dbReference type="Proteomes" id="UP000002255"/>
    </source>
</evidence>
<organism evidence="3 4">
    <name type="scientific">Xylanimonas cellulosilytica (strain DSM 15894 / JCM 12276 / CECT 5975 / KCTC 9989 / LMG 20990 / NBRC 107835 / XIL07)</name>
    <dbReference type="NCBI Taxonomy" id="446471"/>
    <lineage>
        <taxon>Bacteria</taxon>
        <taxon>Bacillati</taxon>
        <taxon>Actinomycetota</taxon>
        <taxon>Actinomycetes</taxon>
        <taxon>Micrococcales</taxon>
        <taxon>Promicromonosporaceae</taxon>
        <taxon>Xylanimonas</taxon>
    </lineage>
</organism>
<dbReference type="GO" id="GO:0006508">
    <property type="term" value="P:proteolysis"/>
    <property type="evidence" value="ECO:0007669"/>
    <property type="project" value="InterPro"/>
</dbReference>
<keyword evidence="4" id="KW-1185">Reference proteome</keyword>
<dbReference type="Proteomes" id="UP000002255">
    <property type="component" value="Chromosome"/>
</dbReference>
<dbReference type="PANTHER" id="PTHR34385:SF1">
    <property type="entry name" value="PEPTIDOGLYCAN L-ALANYL-D-GLUTAMATE ENDOPEPTIDASE CWLK"/>
    <property type="match status" value="1"/>
</dbReference>
<evidence type="ECO:0000313" key="3">
    <source>
        <dbReference type="EMBL" id="ACZ31390.1"/>
    </source>
</evidence>